<dbReference type="SUPFAM" id="SSF49764">
    <property type="entry name" value="HSP20-like chaperones"/>
    <property type="match status" value="1"/>
</dbReference>
<reference evidence="10" key="2">
    <citation type="submission" date="2025-08" db="UniProtKB">
        <authorList>
            <consortium name="RefSeq"/>
        </authorList>
    </citation>
    <scope>IDENTIFICATION</scope>
    <source>
        <tissue evidence="10">Leaf</tissue>
    </source>
</reference>
<evidence type="ECO:0000259" key="8">
    <source>
        <dbReference type="PROSITE" id="PS01031"/>
    </source>
</evidence>
<keyword evidence="3" id="KW-0611">Plant defense</keyword>
<accession>A0ABM3R2L4</accession>
<evidence type="ECO:0000256" key="4">
    <source>
        <dbReference type="PROSITE-ProRule" id="PRU00285"/>
    </source>
</evidence>
<feature type="transmembrane region" description="Helical" evidence="7">
    <location>
        <begin position="181"/>
        <end position="200"/>
    </location>
</feature>
<feature type="region of interest" description="Disordered" evidence="6">
    <location>
        <begin position="104"/>
        <end position="156"/>
    </location>
</feature>
<dbReference type="Gene3D" id="2.60.40.790">
    <property type="match status" value="1"/>
</dbReference>
<feature type="compositionally biased region" description="Basic and acidic residues" evidence="6">
    <location>
        <begin position="123"/>
        <end position="140"/>
    </location>
</feature>
<dbReference type="InterPro" id="IPR002068">
    <property type="entry name" value="A-crystallin/Hsp20_dom"/>
</dbReference>
<keyword evidence="7" id="KW-0812">Transmembrane</keyword>
<evidence type="ECO:0000313" key="9">
    <source>
        <dbReference type="Proteomes" id="UP000813463"/>
    </source>
</evidence>
<keyword evidence="7" id="KW-0472">Membrane</keyword>
<keyword evidence="2" id="KW-1003">Cell membrane</keyword>
<dbReference type="PROSITE" id="PS01031">
    <property type="entry name" value="SHSP"/>
    <property type="match status" value="1"/>
</dbReference>
<comment type="similarity">
    <text evidence="4 5">Belongs to the small heat shock protein (HSP20) family.</text>
</comment>
<keyword evidence="9" id="KW-1185">Reference proteome</keyword>
<evidence type="ECO:0000256" key="6">
    <source>
        <dbReference type="SAM" id="MobiDB-lite"/>
    </source>
</evidence>
<dbReference type="RefSeq" id="XP_056689869.1">
    <property type="nucleotide sequence ID" value="XM_056833891.1"/>
</dbReference>
<dbReference type="GeneID" id="130459078"/>
<evidence type="ECO:0000256" key="5">
    <source>
        <dbReference type="RuleBase" id="RU003616"/>
    </source>
</evidence>
<organism evidence="9 10">
    <name type="scientific">Spinacia oleracea</name>
    <name type="common">Spinach</name>
    <dbReference type="NCBI Taxonomy" id="3562"/>
    <lineage>
        <taxon>Eukaryota</taxon>
        <taxon>Viridiplantae</taxon>
        <taxon>Streptophyta</taxon>
        <taxon>Embryophyta</taxon>
        <taxon>Tracheophyta</taxon>
        <taxon>Spermatophyta</taxon>
        <taxon>Magnoliopsida</taxon>
        <taxon>eudicotyledons</taxon>
        <taxon>Gunneridae</taxon>
        <taxon>Pentapetalae</taxon>
        <taxon>Caryophyllales</taxon>
        <taxon>Chenopodiaceae</taxon>
        <taxon>Chenopodioideae</taxon>
        <taxon>Anserineae</taxon>
        <taxon>Spinacia</taxon>
    </lineage>
</organism>
<protein>
    <submittedName>
        <fullName evidence="10">22.0 kDa heat shock protein-like</fullName>
    </submittedName>
</protein>
<sequence>MANKTKFSVPASPCYVDFNPACDLQKEEGLETLIIHLPDFKKTQLRVQVSKEGVLKVSGERPTSADGAKRSRFLKETKIPVGCDMNDIRAKFTDESLHVIMPKKVTPQQPASTETAPPQQEVTDQKPEAEAAMVSDDKKAKVTSTENGTMVGTSSSYAQPKGDRMFEYGSIRKWLQGREKVTLGFGIAVVTMVAIGAFVASKYASNSNNSCSLSLYMEESGFM</sequence>
<evidence type="ECO:0000256" key="1">
    <source>
        <dbReference type="ARBA" id="ARBA00004162"/>
    </source>
</evidence>
<feature type="compositionally biased region" description="Polar residues" evidence="6">
    <location>
        <begin position="142"/>
        <end position="156"/>
    </location>
</feature>
<comment type="subcellular location">
    <subcellularLocation>
        <location evidence="1">Cell membrane</location>
        <topology evidence="1">Single-pass membrane protein</topology>
    </subcellularLocation>
</comment>
<dbReference type="CDD" id="cd00298">
    <property type="entry name" value="ACD_sHsps_p23-like"/>
    <property type="match status" value="1"/>
</dbReference>
<dbReference type="Pfam" id="PF00011">
    <property type="entry name" value="HSP20"/>
    <property type="match status" value="1"/>
</dbReference>
<evidence type="ECO:0000256" key="7">
    <source>
        <dbReference type="SAM" id="Phobius"/>
    </source>
</evidence>
<feature type="compositionally biased region" description="Polar residues" evidence="6">
    <location>
        <begin position="106"/>
        <end position="122"/>
    </location>
</feature>
<dbReference type="PANTHER" id="PTHR43670">
    <property type="entry name" value="HEAT SHOCK PROTEIN 26"/>
    <property type="match status" value="1"/>
</dbReference>
<evidence type="ECO:0000256" key="3">
    <source>
        <dbReference type="ARBA" id="ARBA00022821"/>
    </source>
</evidence>
<evidence type="ECO:0000313" key="10">
    <source>
        <dbReference type="RefSeq" id="XP_056689869.1"/>
    </source>
</evidence>
<gene>
    <name evidence="10" type="primary">LOC130459078</name>
</gene>
<feature type="domain" description="SHSP" evidence="8">
    <location>
        <begin position="13"/>
        <end position="118"/>
    </location>
</feature>
<reference evidence="9" key="1">
    <citation type="journal article" date="2021" name="Nat. Commun.">
        <title>Genomic analyses provide insights into spinach domestication and the genetic basis of agronomic traits.</title>
        <authorList>
            <person name="Cai X."/>
            <person name="Sun X."/>
            <person name="Xu C."/>
            <person name="Sun H."/>
            <person name="Wang X."/>
            <person name="Ge C."/>
            <person name="Zhang Z."/>
            <person name="Wang Q."/>
            <person name="Fei Z."/>
            <person name="Jiao C."/>
            <person name="Wang Q."/>
        </authorList>
    </citation>
    <scope>NUCLEOTIDE SEQUENCE [LARGE SCALE GENOMIC DNA]</scope>
    <source>
        <strain evidence="9">cv. Varoflay</strain>
    </source>
</reference>
<proteinExistence type="inferred from homology"/>
<dbReference type="Proteomes" id="UP000813463">
    <property type="component" value="Chromosome 6"/>
</dbReference>
<dbReference type="PANTHER" id="PTHR43670:SF114">
    <property type="entry name" value="OS05G0592000 PROTEIN"/>
    <property type="match status" value="1"/>
</dbReference>
<evidence type="ECO:0000256" key="2">
    <source>
        <dbReference type="ARBA" id="ARBA00022475"/>
    </source>
</evidence>
<keyword evidence="7" id="KW-1133">Transmembrane helix</keyword>
<name>A0ABM3R2L4_SPIOL</name>
<dbReference type="InterPro" id="IPR008978">
    <property type="entry name" value="HSP20-like_chaperone"/>
</dbReference>